<feature type="signal peptide" evidence="1">
    <location>
        <begin position="1"/>
        <end position="17"/>
    </location>
</feature>
<sequence length="240" mass="27699">MFVLSIYGLMLFPRALGYVDEAVIDFFDRLTKGVTLVPAISAETFRSLSACRRSGEGRVDKISYRVFTDNYSPLKEITATPRRDDVSEENWMALLQNLQEEDIEWRAPWFMPNEILFRCGSFDWVPLLGIWGAIGYAPLLVLRQYASRQFIPATHGLTQCEFPYKGDNYKKKIKETSIAWNQTCRMKRLSIGSITMPEYSEWFSKRANDNISESSSEGARSMEEYLTSCPVRARDYKTEL</sequence>
<keyword evidence="1" id="KW-0732">Signal</keyword>
<dbReference type="AlphaFoldDB" id="A0A5B6W5X8"/>
<dbReference type="EMBL" id="SMMG02000004">
    <property type="protein sequence ID" value="KAA3477041.1"/>
    <property type="molecule type" value="Genomic_DNA"/>
</dbReference>
<proteinExistence type="predicted"/>
<evidence type="ECO:0000313" key="3">
    <source>
        <dbReference type="EMBL" id="KAA3477041.1"/>
    </source>
</evidence>
<comment type="caution">
    <text evidence="3">The sequence shown here is derived from an EMBL/GenBank/DDBJ whole genome shotgun (WGS) entry which is preliminary data.</text>
</comment>
<reference evidence="4" key="1">
    <citation type="journal article" date="2019" name="Plant Biotechnol. J.">
        <title>Genome sequencing of the Australian wild diploid species Gossypium australe highlights disease resistance and delayed gland morphogenesis.</title>
        <authorList>
            <person name="Cai Y."/>
            <person name="Cai X."/>
            <person name="Wang Q."/>
            <person name="Wang P."/>
            <person name="Zhang Y."/>
            <person name="Cai C."/>
            <person name="Xu Y."/>
            <person name="Wang K."/>
            <person name="Zhou Z."/>
            <person name="Wang C."/>
            <person name="Geng S."/>
            <person name="Li B."/>
            <person name="Dong Q."/>
            <person name="Hou Y."/>
            <person name="Wang H."/>
            <person name="Ai P."/>
            <person name="Liu Z."/>
            <person name="Yi F."/>
            <person name="Sun M."/>
            <person name="An G."/>
            <person name="Cheng J."/>
            <person name="Zhang Y."/>
            <person name="Shi Q."/>
            <person name="Xie Y."/>
            <person name="Shi X."/>
            <person name="Chang Y."/>
            <person name="Huang F."/>
            <person name="Chen Y."/>
            <person name="Hong S."/>
            <person name="Mi L."/>
            <person name="Sun Q."/>
            <person name="Zhang L."/>
            <person name="Zhou B."/>
            <person name="Peng R."/>
            <person name="Zhang X."/>
            <person name="Liu F."/>
        </authorList>
    </citation>
    <scope>NUCLEOTIDE SEQUENCE [LARGE SCALE GENOMIC DNA]</scope>
    <source>
        <strain evidence="4">cv. PA1801</strain>
    </source>
</reference>
<accession>A0A5B6W5X8</accession>
<keyword evidence="4" id="KW-1185">Reference proteome</keyword>
<dbReference type="PANTHER" id="PTHR48200:SF1">
    <property type="entry name" value="AMINOTRANSFERASE-LIKE PLANT MOBILE DOMAIN-CONTAINING PROTEIN"/>
    <property type="match status" value="1"/>
</dbReference>
<dbReference type="PANTHER" id="PTHR48200">
    <property type="entry name" value="PROTEIN, PUTATIVE-RELATED"/>
    <property type="match status" value="1"/>
</dbReference>
<protein>
    <submittedName>
        <fullName evidence="3">Coiled-coil domain-containing protein 102A-like protein</fullName>
    </submittedName>
</protein>
<feature type="chain" id="PRO_5022821987" evidence="1">
    <location>
        <begin position="18"/>
        <end position="240"/>
    </location>
</feature>
<gene>
    <name evidence="3" type="ORF">EPI10_010960</name>
</gene>
<evidence type="ECO:0000313" key="4">
    <source>
        <dbReference type="Proteomes" id="UP000325315"/>
    </source>
</evidence>
<evidence type="ECO:0000259" key="2">
    <source>
        <dbReference type="Pfam" id="PF24924"/>
    </source>
</evidence>
<dbReference type="InterPro" id="IPR056647">
    <property type="entry name" value="DUF7745"/>
</dbReference>
<dbReference type="Pfam" id="PF24924">
    <property type="entry name" value="DUF7745"/>
    <property type="match status" value="1"/>
</dbReference>
<evidence type="ECO:0000256" key="1">
    <source>
        <dbReference type="SAM" id="SignalP"/>
    </source>
</evidence>
<dbReference type="OrthoDB" id="993741at2759"/>
<feature type="domain" description="DUF7745" evidence="2">
    <location>
        <begin position="2"/>
        <end position="207"/>
    </location>
</feature>
<organism evidence="3 4">
    <name type="scientific">Gossypium australe</name>
    <dbReference type="NCBI Taxonomy" id="47621"/>
    <lineage>
        <taxon>Eukaryota</taxon>
        <taxon>Viridiplantae</taxon>
        <taxon>Streptophyta</taxon>
        <taxon>Embryophyta</taxon>
        <taxon>Tracheophyta</taxon>
        <taxon>Spermatophyta</taxon>
        <taxon>Magnoliopsida</taxon>
        <taxon>eudicotyledons</taxon>
        <taxon>Gunneridae</taxon>
        <taxon>Pentapetalae</taxon>
        <taxon>rosids</taxon>
        <taxon>malvids</taxon>
        <taxon>Malvales</taxon>
        <taxon>Malvaceae</taxon>
        <taxon>Malvoideae</taxon>
        <taxon>Gossypium</taxon>
    </lineage>
</organism>
<dbReference type="Proteomes" id="UP000325315">
    <property type="component" value="Unassembled WGS sequence"/>
</dbReference>
<name>A0A5B6W5X8_9ROSI</name>